<dbReference type="EMBL" id="CP036267">
    <property type="protein sequence ID" value="QDT34187.1"/>
    <property type="molecule type" value="Genomic_DNA"/>
</dbReference>
<evidence type="ECO:0000313" key="3">
    <source>
        <dbReference type="EMBL" id="QDT34187.1"/>
    </source>
</evidence>
<sequence>MQFMLTRYPVRLMIPSAQANFEKTFTIGDMMLSNQNPQKINFLIAGLASIWLTGCSGSPAQISQSPSPISNSPSPKEPTETEQGDSSTDIPKIRSIDELLLFQPSKYPEGDWTPQDLNYLDVYFESADGTRIHSWYCATETPVAHILFLHGNAGNLSGRSRFLKKLQEEHHVSVLCVDYRGYGLSEGKATAEGAIADAKAARKEFAKLAEIKEQDVVLMGRSLGGAIAIQLAADLKPKGLVVESSFASLKSVAKHHFPKLAWLVPEEKLNSEAAIKNCTAPVLISHGDRDQVIPDKFGKALFAAANEPKRFVTIPGAGHNDRHSPEYDQIFDQFLQSLNSIE</sequence>
<feature type="region of interest" description="Disordered" evidence="1">
    <location>
        <begin position="59"/>
        <end position="89"/>
    </location>
</feature>
<dbReference type="InterPro" id="IPR029058">
    <property type="entry name" value="AB_hydrolase_fold"/>
</dbReference>
<keyword evidence="4" id="KW-1185">Reference proteome</keyword>
<protein>
    <submittedName>
        <fullName evidence="3">2-succinyl-6-hydroxy-2, 4-cyclohexadiene-1-carboxylate synthase</fullName>
    </submittedName>
</protein>
<dbReference type="PANTHER" id="PTHR12277:SF81">
    <property type="entry name" value="PROTEIN ABHD13"/>
    <property type="match status" value="1"/>
</dbReference>
<dbReference type="Pfam" id="PF00561">
    <property type="entry name" value="Abhydrolase_1"/>
    <property type="match status" value="1"/>
</dbReference>
<name>A0A517QRD2_9PLAN</name>
<proteinExistence type="predicted"/>
<dbReference type="InterPro" id="IPR000073">
    <property type="entry name" value="AB_hydrolase_1"/>
</dbReference>
<dbReference type="Proteomes" id="UP000315724">
    <property type="component" value="Chromosome"/>
</dbReference>
<evidence type="ECO:0000256" key="1">
    <source>
        <dbReference type="SAM" id="MobiDB-lite"/>
    </source>
</evidence>
<organism evidence="3 4">
    <name type="scientific">Thalassoglobus polymorphus</name>
    <dbReference type="NCBI Taxonomy" id="2527994"/>
    <lineage>
        <taxon>Bacteria</taxon>
        <taxon>Pseudomonadati</taxon>
        <taxon>Planctomycetota</taxon>
        <taxon>Planctomycetia</taxon>
        <taxon>Planctomycetales</taxon>
        <taxon>Planctomycetaceae</taxon>
        <taxon>Thalassoglobus</taxon>
    </lineage>
</organism>
<dbReference type="Gene3D" id="3.40.50.1820">
    <property type="entry name" value="alpha/beta hydrolase"/>
    <property type="match status" value="1"/>
</dbReference>
<dbReference type="RefSeq" id="WP_145201731.1">
    <property type="nucleotide sequence ID" value="NZ_CP036267.1"/>
</dbReference>
<dbReference type="PANTHER" id="PTHR12277">
    <property type="entry name" value="ALPHA/BETA HYDROLASE DOMAIN-CONTAINING PROTEIN"/>
    <property type="match status" value="1"/>
</dbReference>
<evidence type="ECO:0000313" key="4">
    <source>
        <dbReference type="Proteomes" id="UP000315724"/>
    </source>
</evidence>
<dbReference type="KEGG" id="tpol:Mal48_34470"/>
<dbReference type="OrthoDB" id="9777090at2"/>
<evidence type="ECO:0000259" key="2">
    <source>
        <dbReference type="Pfam" id="PF00561"/>
    </source>
</evidence>
<feature type="compositionally biased region" description="Low complexity" evidence="1">
    <location>
        <begin position="59"/>
        <end position="74"/>
    </location>
</feature>
<feature type="domain" description="AB hydrolase-1" evidence="2">
    <location>
        <begin position="145"/>
        <end position="245"/>
    </location>
</feature>
<dbReference type="SUPFAM" id="SSF53474">
    <property type="entry name" value="alpha/beta-Hydrolases"/>
    <property type="match status" value="1"/>
</dbReference>
<accession>A0A517QRD2</accession>
<reference evidence="3 4" key="1">
    <citation type="submission" date="2019-02" db="EMBL/GenBank/DDBJ databases">
        <title>Deep-cultivation of Planctomycetes and their phenomic and genomic characterization uncovers novel biology.</title>
        <authorList>
            <person name="Wiegand S."/>
            <person name="Jogler M."/>
            <person name="Boedeker C."/>
            <person name="Pinto D."/>
            <person name="Vollmers J."/>
            <person name="Rivas-Marin E."/>
            <person name="Kohn T."/>
            <person name="Peeters S.H."/>
            <person name="Heuer A."/>
            <person name="Rast P."/>
            <person name="Oberbeckmann S."/>
            <person name="Bunk B."/>
            <person name="Jeske O."/>
            <person name="Meyerdierks A."/>
            <person name="Storesund J.E."/>
            <person name="Kallscheuer N."/>
            <person name="Luecker S."/>
            <person name="Lage O.M."/>
            <person name="Pohl T."/>
            <person name="Merkel B.J."/>
            <person name="Hornburger P."/>
            <person name="Mueller R.-W."/>
            <person name="Bruemmer F."/>
            <person name="Labrenz M."/>
            <person name="Spormann A.M."/>
            <person name="Op den Camp H."/>
            <person name="Overmann J."/>
            <person name="Amann R."/>
            <person name="Jetten M.S.M."/>
            <person name="Mascher T."/>
            <person name="Medema M.H."/>
            <person name="Devos D.P."/>
            <person name="Kaster A.-K."/>
            <person name="Ovreas L."/>
            <person name="Rohde M."/>
            <person name="Galperin M.Y."/>
            <person name="Jogler C."/>
        </authorList>
    </citation>
    <scope>NUCLEOTIDE SEQUENCE [LARGE SCALE GENOMIC DNA]</scope>
    <source>
        <strain evidence="3 4">Mal48</strain>
    </source>
</reference>
<gene>
    <name evidence="3" type="ORF">Mal48_34470</name>
</gene>
<dbReference type="AlphaFoldDB" id="A0A517QRD2"/>